<protein>
    <submittedName>
        <fullName evidence="1">Uncharacterized protein</fullName>
    </submittedName>
</protein>
<reference evidence="2" key="1">
    <citation type="submission" date="2017-01" db="EMBL/GenBank/DDBJ databases">
        <authorList>
            <person name="Varghese N."/>
            <person name="Submissions S."/>
        </authorList>
    </citation>
    <scope>NUCLEOTIDE SEQUENCE [LARGE SCALE GENOMIC DNA]</scope>
    <source>
        <strain evidence="2">DSM 24913</strain>
    </source>
</reference>
<organism evidence="1 2">
    <name type="scientific">Thalassolituus maritimus</name>
    <dbReference type="NCBI Taxonomy" id="484498"/>
    <lineage>
        <taxon>Bacteria</taxon>
        <taxon>Pseudomonadati</taxon>
        <taxon>Pseudomonadota</taxon>
        <taxon>Gammaproteobacteria</taxon>
        <taxon>Oceanospirillales</taxon>
        <taxon>Oceanospirillaceae</taxon>
        <taxon>Thalassolituus</taxon>
    </lineage>
</organism>
<proteinExistence type="predicted"/>
<dbReference type="STRING" id="484498.SAMN05421686_102224"/>
<gene>
    <name evidence="1" type="ORF">SAMN05421686_102224</name>
</gene>
<dbReference type="OrthoDB" id="9994363at2"/>
<dbReference type="RefSeq" id="WP_139325736.1">
    <property type="nucleotide sequence ID" value="NZ_FTOH01000002.1"/>
</dbReference>
<dbReference type="Proteomes" id="UP000185639">
    <property type="component" value="Unassembled WGS sequence"/>
</dbReference>
<evidence type="ECO:0000313" key="1">
    <source>
        <dbReference type="EMBL" id="SIS53714.1"/>
    </source>
</evidence>
<name>A0A1N7JWY9_9GAMM</name>
<accession>A0A1N7JWY9</accession>
<dbReference type="AlphaFoldDB" id="A0A1N7JWY9"/>
<evidence type="ECO:0000313" key="2">
    <source>
        <dbReference type="Proteomes" id="UP000185639"/>
    </source>
</evidence>
<sequence length="73" mass="8744">MTRRQRRSLTPELKIEASRHMRTCLYGEFQDSEDFEVGFVDVTDELDDYMSEFHKLRWLSFMTKMSVPSMSTL</sequence>
<dbReference type="EMBL" id="FTOH01000002">
    <property type="protein sequence ID" value="SIS53714.1"/>
    <property type="molecule type" value="Genomic_DNA"/>
</dbReference>
<keyword evidence="2" id="KW-1185">Reference proteome</keyword>